<proteinExistence type="predicted"/>
<dbReference type="EMBL" id="AP023094">
    <property type="protein sequence ID" value="BCE49185.1"/>
    <property type="molecule type" value="Genomic_DNA"/>
</dbReference>
<accession>A0A810CUF1</accession>
<organism evidence="3">
    <name type="scientific">Bradyrhizobium diazoefficiens</name>
    <dbReference type="NCBI Taxonomy" id="1355477"/>
    <lineage>
        <taxon>Bacteria</taxon>
        <taxon>Pseudomonadati</taxon>
        <taxon>Pseudomonadota</taxon>
        <taxon>Alphaproteobacteria</taxon>
        <taxon>Hyphomicrobiales</taxon>
        <taxon>Nitrobacteraceae</taxon>
        <taxon>Bradyrhizobium</taxon>
    </lineage>
</organism>
<dbReference type="RefSeq" id="WP_028171616.1">
    <property type="nucleotide sequence ID" value="NZ_AXAX01000002.1"/>
</dbReference>
<name>A0A810CUF1_9BRAD</name>
<sequence>MKDVEIVSEDQWHADWRQERRLTLLFEPSIKEDAWCGPLVEEFWLPHWQNRLDFVTQAADFCADEDEYKLRDLDNIVIQRRGGNAELEGSAFDLRELNEARELGLQHYSSHTPVFADIRLTAITFDHLREQLQAAVIDKPEADRVLLACGFMAGDVAIPRPRPVKPHQKLSNTISIARKTPRIWFEIARACETKSRWVPLEMKTLGRWMAIER</sequence>
<evidence type="ECO:0000313" key="3">
    <source>
        <dbReference type="EMBL" id="BCE92696.1"/>
    </source>
</evidence>
<reference evidence="3" key="2">
    <citation type="submission" date="2020-05" db="EMBL/GenBank/DDBJ databases">
        <title>Complete genome sequence of Bradyrhizobium diazoefficiens XF10 isolated from soybean nodule.</title>
        <authorList>
            <person name="Noda R."/>
            <person name="Kakizaki K."/>
            <person name="Minamisawa K."/>
        </authorList>
    </citation>
    <scope>NUCLEOTIDE SEQUENCE</scope>
    <source>
        <strain evidence="3">XF10</strain>
    </source>
</reference>
<reference evidence="1" key="1">
    <citation type="submission" date="2020-05" db="EMBL/GenBank/DDBJ databases">
        <title>Complete genome sequence of Bradyrhizobium diazoefficiens XF1 isolated from soybean nodule.</title>
        <authorList>
            <person name="Noda R."/>
            <person name="Kakizaki K."/>
            <person name="Minamisawa K."/>
        </authorList>
    </citation>
    <scope>NUCLEOTIDE SEQUENCE</scope>
    <source>
        <strain evidence="1">XF1</strain>
    </source>
</reference>
<protein>
    <submittedName>
        <fullName evidence="3">Uncharacterized protein</fullName>
    </submittedName>
</protein>
<evidence type="ECO:0000313" key="1">
    <source>
        <dbReference type="EMBL" id="BCE22921.1"/>
    </source>
</evidence>
<gene>
    <name evidence="3" type="ORF">XF10B_54940</name>
    <name evidence="1" type="ORF">XF1B_56020</name>
    <name evidence="2" type="ORF">XF4B_55340</name>
</gene>
<dbReference type="EMBL" id="AP023091">
    <property type="protein sequence ID" value="BCE22921.1"/>
    <property type="molecule type" value="Genomic_DNA"/>
</dbReference>
<evidence type="ECO:0000313" key="2">
    <source>
        <dbReference type="EMBL" id="BCE49185.1"/>
    </source>
</evidence>
<reference evidence="2" key="3">
    <citation type="submission" date="2020-05" db="EMBL/GenBank/DDBJ databases">
        <title>Complete genome sequence of Bradyrhizobium diazoefficiens XF4 isolated from soybean nodule.</title>
        <authorList>
            <person name="Noda R."/>
            <person name="Kakizaki K."/>
            <person name="Minamisawa K."/>
        </authorList>
    </citation>
    <scope>NUCLEOTIDE SEQUENCE</scope>
    <source>
        <strain evidence="2">XF4</strain>
    </source>
</reference>
<dbReference type="EMBL" id="AP023099">
    <property type="protein sequence ID" value="BCE92696.1"/>
    <property type="molecule type" value="Genomic_DNA"/>
</dbReference>
<dbReference type="AlphaFoldDB" id="A0A810CUF1"/>